<dbReference type="InterPro" id="IPR016036">
    <property type="entry name" value="Malonyl_transacylase_ACP-bd"/>
</dbReference>
<dbReference type="GO" id="GO:0004314">
    <property type="term" value="F:[acyl-carrier-protein] S-malonyltransferase activity"/>
    <property type="evidence" value="ECO:0007669"/>
    <property type="project" value="UniProtKB-EC"/>
</dbReference>
<sequence length="310" mass="33827">MNAWIFAGQGSQYVGMGKELYKRYQTAKNILEQANDILGFDILKLMFEGPQDQLTLTENAQPAILAHSFAIAQVLEEMGVKCNITAGFSLGEITALTVSGVLSYEDALKLAHLRGKAMQSQVPEGVGSMAAVIGVDSKKAEEICNEISPEGDLVVANYNCPGQVTISGLKELVEKAVERFKNEGARKVVPLRVSAPFHTKFLKPVGDTLLDFLNTINVSVPKIPVISNVTTEPYPDDTKKIKELVALQAYSPVKWEQSINTMLGMGVEKFIEIGPGKTLTGFMRRINRNSFAKSTDGTDLEELARELADT</sequence>
<gene>
    <name evidence="7" type="ordered locus">Kole_0971</name>
</gene>
<dbReference type="Pfam" id="PF00698">
    <property type="entry name" value="Acyl_transf_1"/>
    <property type="match status" value="1"/>
</dbReference>
<evidence type="ECO:0000256" key="4">
    <source>
        <dbReference type="PIRNR" id="PIRNR000446"/>
    </source>
</evidence>
<dbReference type="EC" id="2.3.1.39" evidence="4"/>
<feature type="domain" description="Malonyl-CoA:ACP transacylase (MAT)" evidence="6">
    <location>
        <begin position="5"/>
        <end position="298"/>
    </location>
</feature>
<accession>C5CH14</accession>
<dbReference type="NCBIfam" id="TIGR00128">
    <property type="entry name" value="fabD"/>
    <property type="match status" value="1"/>
</dbReference>
<keyword evidence="1 4" id="KW-0808">Transferase</keyword>
<dbReference type="InterPro" id="IPR004410">
    <property type="entry name" value="Malonyl_CoA-ACP_transAc_FabD"/>
</dbReference>
<dbReference type="InterPro" id="IPR050858">
    <property type="entry name" value="Mal-CoA-ACP_Trans/PKS_FabD"/>
</dbReference>
<dbReference type="FunFam" id="3.30.70.250:FF:000001">
    <property type="entry name" value="Malonyl CoA-acyl carrier protein transacylase"/>
    <property type="match status" value="1"/>
</dbReference>
<dbReference type="InterPro" id="IPR016035">
    <property type="entry name" value="Acyl_Trfase/lysoPLipase"/>
</dbReference>
<evidence type="ECO:0000256" key="5">
    <source>
        <dbReference type="PIRSR" id="PIRSR000446-1"/>
    </source>
</evidence>
<dbReference type="SMART" id="SM00827">
    <property type="entry name" value="PKS_AT"/>
    <property type="match status" value="1"/>
</dbReference>
<reference evidence="7 8" key="2">
    <citation type="journal article" date="2011" name="J. Bacteriol.">
        <title>Genome Sequence of Kosmotoga olearia Strain TBF 19.5.1, a Thermophilic Bacterium with a Wide Growth Temperature Range, Isolated from the Troll B Oil Platform in the North Sea.</title>
        <authorList>
            <person name="Swithers K.S."/>
            <person name="Dipippo J.L."/>
            <person name="Bruce D.C."/>
            <person name="Detter C."/>
            <person name="Tapia R."/>
            <person name="Han S."/>
            <person name="Goodwin L.A."/>
            <person name="Han J."/>
            <person name="Woyke T."/>
            <person name="Pitluck S."/>
            <person name="Pennacchio L."/>
            <person name="Nolan M."/>
            <person name="Mikhailova N."/>
            <person name="Land M.L."/>
            <person name="Nesbo C.L."/>
            <person name="Gogarten J.P."/>
            <person name="Noll K.M."/>
        </authorList>
    </citation>
    <scope>NUCLEOTIDE SEQUENCE [LARGE SCALE GENOMIC DNA]</scope>
    <source>
        <strain evidence="8">ATCC BAA-1733 / DSM 21960 / TBF 19.5.1</strain>
    </source>
</reference>
<name>C5CH14_KOSOT</name>
<dbReference type="GO" id="GO:0006633">
    <property type="term" value="P:fatty acid biosynthetic process"/>
    <property type="evidence" value="ECO:0007669"/>
    <property type="project" value="TreeGrafter"/>
</dbReference>
<dbReference type="PANTHER" id="PTHR42681:SF1">
    <property type="entry name" value="MALONYL-COA-ACYL CARRIER PROTEIN TRANSACYLASE, MITOCHONDRIAL"/>
    <property type="match status" value="1"/>
</dbReference>
<dbReference type="eggNOG" id="COG0331">
    <property type="taxonomic scope" value="Bacteria"/>
</dbReference>
<organism evidence="7 8">
    <name type="scientific">Kosmotoga olearia (strain ATCC BAA-1733 / DSM 21960 / TBF 19.5.1)</name>
    <dbReference type="NCBI Taxonomy" id="521045"/>
    <lineage>
        <taxon>Bacteria</taxon>
        <taxon>Thermotogati</taxon>
        <taxon>Thermotogota</taxon>
        <taxon>Thermotogae</taxon>
        <taxon>Kosmotogales</taxon>
        <taxon>Kosmotogaceae</taxon>
        <taxon>Kosmotoga</taxon>
    </lineage>
</organism>
<dbReference type="AlphaFoldDB" id="C5CH14"/>
<dbReference type="PIRSF" id="PIRSF000446">
    <property type="entry name" value="Mct"/>
    <property type="match status" value="1"/>
</dbReference>
<dbReference type="Gene3D" id="3.40.366.10">
    <property type="entry name" value="Malonyl-Coenzyme A Acyl Carrier Protein, domain 2"/>
    <property type="match status" value="1"/>
</dbReference>
<dbReference type="PANTHER" id="PTHR42681">
    <property type="entry name" value="MALONYL-COA-ACYL CARRIER PROTEIN TRANSACYLASE, MITOCHONDRIAL"/>
    <property type="match status" value="1"/>
</dbReference>
<dbReference type="Proteomes" id="UP000002382">
    <property type="component" value="Chromosome"/>
</dbReference>
<dbReference type="InterPro" id="IPR001227">
    <property type="entry name" value="Ac_transferase_dom_sf"/>
</dbReference>
<evidence type="ECO:0000256" key="1">
    <source>
        <dbReference type="ARBA" id="ARBA00022679"/>
    </source>
</evidence>
<protein>
    <recommendedName>
        <fullName evidence="4">Malonyl CoA-acyl carrier protein transacylase</fullName>
        <ecNumber evidence="4">2.3.1.39</ecNumber>
    </recommendedName>
</protein>
<feature type="active site" evidence="5">
    <location>
        <position position="89"/>
    </location>
</feature>
<dbReference type="RefSeq" id="WP_015868341.1">
    <property type="nucleotide sequence ID" value="NC_012785.1"/>
</dbReference>
<feature type="active site" evidence="5">
    <location>
        <position position="198"/>
    </location>
</feature>
<dbReference type="OrthoDB" id="9805460at2"/>
<comment type="catalytic activity">
    <reaction evidence="3 4">
        <text>holo-[ACP] + malonyl-CoA = malonyl-[ACP] + CoA</text>
        <dbReference type="Rhea" id="RHEA:41792"/>
        <dbReference type="Rhea" id="RHEA-COMP:9623"/>
        <dbReference type="Rhea" id="RHEA-COMP:9685"/>
        <dbReference type="ChEBI" id="CHEBI:57287"/>
        <dbReference type="ChEBI" id="CHEBI:57384"/>
        <dbReference type="ChEBI" id="CHEBI:64479"/>
        <dbReference type="ChEBI" id="CHEBI:78449"/>
        <dbReference type="EC" id="2.3.1.39"/>
    </reaction>
</comment>
<evidence type="ECO:0000313" key="8">
    <source>
        <dbReference type="Proteomes" id="UP000002382"/>
    </source>
</evidence>
<keyword evidence="2 4" id="KW-0012">Acyltransferase</keyword>
<dbReference type="InterPro" id="IPR014043">
    <property type="entry name" value="Acyl_transferase_dom"/>
</dbReference>
<keyword evidence="8" id="KW-1185">Reference proteome</keyword>
<dbReference type="SUPFAM" id="SSF52151">
    <property type="entry name" value="FabD/lysophospholipase-like"/>
    <property type="match status" value="1"/>
</dbReference>
<proteinExistence type="inferred from homology"/>
<evidence type="ECO:0000259" key="6">
    <source>
        <dbReference type="SMART" id="SM00827"/>
    </source>
</evidence>
<evidence type="ECO:0000313" key="7">
    <source>
        <dbReference type="EMBL" id="ACR79679.1"/>
    </source>
</evidence>
<dbReference type="SUPFAM" id="SSF55048">
    <property type="entry name" value="Probable ACP-binding domain of malonyl-CoA ACP transacylase"/>
    <property type="match status" value="1"/>
</dbReference>
<dbReference type="HOGENOM" id="CLU_030558_0_1_0"/>
<reference evidence="7 8" key="1">
    <citation type="submission" date="2009-06" db="EMBL/GenBank/DDBJ databases">
        <title>Complete sequence of Thermotogales bacterium TBF 19.5.1.</title>
        <authorList>
            <consortium name="US DOE Joint Genome Institute"/>
            <person name="Lucas S."/>
            <person name="Copeland A."/>
            <person name="Lapidus A."/>
            <person name="Glavina del Rio T."/>
            <person name="Tice H."/>
            <person name="Bruce D."/>
            <person name="Goodwin L."/>
            <person name="Pitluck S."/>
            <person name="Chertkov O."/>
            <person name="Brettin T."/>
            <person name="Detter J.C."/>
            <person name="Han C."/>
            <person name="Schmutz J."/>
            <person name="Larimer F."/>
            <person name="Land M."/>
            <person name="Hauser L."/>
            <person name="Kyrpides N."/>
            <person name="Ovchinnikova G."/>
            <person name="Noll K."/>
        </authorList>
    </citation>
    <scope>NUCLEOTIDE SEQUENCE [LARGE SCALE GENOMIC DNA]</scope>
    <source>
        <strain evidence="8">ATCC BAA-1733 / DSM 21960 / TBF 19.5.1</strain>
    </source>
</reference>
<dbReference type="GO" id="GO:0005829">
    <property type="term" value="C:cytosol"/>
    <property type="evidence" value="ECO:0007669"/>
    <property type="project" value="TreeGrafter"/>
</dbReference>
<dbReference type="KEGG" id="kol:Kole_0971"/>
<dbReference type="Gene3D" id="3.30.70.250">
    <property type="entry name" value="Malonyl-CoA ACP transacylase, ACP-binding"/>
    <property type="match status" value="1"/>
</dbReference>
<evidence type="ECO:0000256" key="3">
    <source>
        <dbReference type="ARBA" id="ARBA00048462"/>
    </source>
</evidence>
<evidence type="ECO:0000256" key="2">
    <source>
        <dbReference type="ARBA" id="ARBA00023315"/>
    </source>
</evidence>
<dbReference type="STRING" id="521045.Kole_0971"/>
<dbReference type="InterPro" id="IPR024925">
    <property type="entry name" value="Malonyl_CoA-ACP_transAc"/>
</dbReference>
<comment type="similarity">
    <text evidence="4">Belongs to the fabD family.</text>
</comment>
<dbReference type="EMBL" id="CP001634">
    <property type="protein sequence ID" value="ACR79679.1"/>
    <property type="molecule type" value="Genomic_DNA"/>
</dbReference>